<dbReference type="Proteomes" id="UP001367676">
    <property type="component" value="Unassembled WGS sequence"/>
</dbReference>
<dbReference type="EMBL" id="JBBCAQ010000034">
    <property type="protein sequence ID" value="KAK7580284.1"/>
    <property type="molecule type" value="Genomic_DNA"/>
</dbReference>
<comment type="caution">
    <text evidence="1">The sequence shown here is derived from an EMBL/GenBank/DDBJ whole genome shotgun (WGS) entry which is preliminary data.</text>
</comment>
<organism evidence="1 2">
    <name type="scientific">Parthenolecanium corni</name>
    <dbReference type="NCBI Taxonomy" id="536013"/>
    <lineage>
        <taxon>Eukaryota</taxon>
        <taxon>Metazoa</taxon>
        <taxon>Ecdysozoa</taxon>
        <taxon>Arthropoda</taxon>
        <taxon>Hexapoda</taxon>
        <taxon>Insecta</taxon>
        <taxon>Pterygota</taxon>
        <taxon>Neoptera</taxon>
        <taxon>Paraneoptera</taxon>
        <taxon>Hemiptera</taxon>
        <taxon>Sternorrhyncha</taxon>
        <taxon>Coccoidea</taxon>
        <taxon>Coccidae</taxon>
        <taxon>Parthenolecanium</taxon>
    </lineage>
</organism>
<protein>
    <submittedName>
        <fullName evidence="1">Uncharacterized protein</fullName>
    </submittedName>
</protein>
<dbReference type="AlphaFoldDB" id="A0AAN9TDX7"/>
<keyword evidence="2" id="KW-1185">Reference proteome</keyword>
<proteinExistence type="predicted"/>
<gene>
    <name evidence="1" type="ORF">V9T40_000913</name>
</gene>
<reference evidence="1 2" key="1">
    <citation type="submission" date="2024-03" db="EMBL/GenBank/DDBJ databases">
        <title>Adaptation during the transition from Ophiocordyceps entomopathogen to insect associate is accompanied by gene loss and intensified selection.</title>
        <authorList>
            <person name="Ward C.M."/>
            <person name="Onetto C.A."/>
            <person name="Borneman A.R."/>
        </authorList>
    </citation>
    <scope>NUCLEOTIDE SEQUENCE [LARGE SCALE GENOMIC DNA]</scope>
    <source>
        <strain evidence="1">AWRI1</strain>
        <tissue evidence="1">Single Adult Female</tissue>
    </source>
</reference>
<sequence length="88" mass="9473">MLQLCQSHFGQVVALPLDVYDERSKRRENLLPARNGCYGALDVIWTTKTGCNVTTQTSGQLHEATGDGGSKPLANENTVKLSAAKIAL</sequence>
<evidence type="ECO:0000313" key="2">
    <source>
        <dbReference type="Proteomes" id="UP001367676"/>
    </source>
</evidence>
<name>A0AAN9TDX7_9HEMI</name>
<evidence type="ECO:0000313" key="1">
    <source>
        <dbReference type="EMBL" id="KAK7580284.1"/>
    </source>
</evidence>
<accession>A0AAN9TDX7</accession>